<evidence type="ECO:0000256" key="3">
    <source>
        <dbReference type="ARBA" id="ARBA00023004"/>
    </source>
</evidence>
<protein>
    <submittedName>
        <fullName evidence="5">Uncharacterized protein</fullName>
    </submittedName>
</protein>
<dbReference type="GO" id="GO:0042167">
    <property type="term" value="P:heme catabolic process"/>
    <property type="evidence" value="ECO:0007669"/>
    <property type="project" value="TreeGrafter"/>
</dbReference>
<dbReference type="PANTHER" id="PTHR10720">
    <property type="entry name" value="HEME OXYGENASE"/>
    <property type="match status" value="1"/>
</dbReference>
<dbReference type="InterPro" id="IPR016053">
    <property type="entry name" value="Haem_Oase-like"/>
</dbReference>
<dbReference type="InterPro" id="IPR016084">
    <property type="entry name" value="Haem_Oase-like_multi-hlx"/>
</dbReference>
<dbReference type="SUPFAM" id="SSF48613">
    <property type="entry name" value="Heme oxygenase-like"/>
    <property type="match status" value="1"/>
</dbReference>
<feature type="region of interest" description="Disordered" evidence="4">
    <location>
        <begin position="143"/>
        <end position="188"/>
    </location>
</feature>
<dbReference type="EMBL" id="CAKOGP040001024">
    <property type="protein sequence ID" value="CAJ1941506.1"/>
    <property type="molecule type" value="Genomic_DNA"/>
</dbReference>
<keyword evidence="6" id="KW-1185">Reference proteome</keyword>
<keyword evidence="1" id="KW-0349">Heme</keyword>
<evidence type="ECO:0000256" key="4">
    <source>
        <dbReference type="SAM" id="MobiDB-lite"/>
    </source>
</evidence>
<name>A0AAD2FIK2_9STRA</name>
<evidence type="ECO:0000313" key="5">
    <source>
        <dbReference type="EMBL" id="CAJ1941506.1"/>
    </source>
</evidence>
<dbReference type="Gene3D" id="1.20.910.10">
    <property type="entry name" value="Heme oxygenase-like"/>
    <property type="match status" value="1"/>
</dbReference>
<keyword evidence="2" id="KW-0479">Metal-binding</keyword>
<dbReference type="AlphaFoldDB" id="A0AAD2FIK2"/>
<dbReference type="InterPro" id="IPR002051">
    <property type="entry name" value="Haem_Oase"/>
</dbReference>
<evidence type="ECO:0000256" key="1">
    <source>
        <dbReference type="ARBA" id="ARBA00022617"/>
    </source>
</evidence>
<feature type="compositionally biased region" description="Polar residues" evidence="4">
    <location>
        <begin position="149"/>
        <end position="163"/>
    </location>
</feature>
<dbReference type="GO" id="GO:0046872">
    <property type="term" value="F:metal ion binding"/>
    <property type="evidence" value="ECO:0007669"/>
    <property type="project" value="UniProtKB-KW"/>
</dbReference>
<gene>
    <name evidence="5" type="ORF">CYCCA115_LOCUS7545</name>
</gene>
<keyword evidence="3" id="KW-0408">Iron</keyword>
<dbReference type="GO" id="GO:0020037">
    <property type="term" value="F:heme binding"/>
    <property type="evidence" value="ECO:0007669"/>
    <property type="project" value="TreeGrafter"/>
</dbReference>
<dbReference type="PRINTS" id="PR00088">
    <property type="entry name" value="HAEMOXYGNASE"/>
</dbReference>
<organism evidence="5 6">
    <name type="scientific">Cylindrotheca closterium</name>
    <dbReference type="NCBI Taxonomy" id="2856"/>
    <lineage>
        <taxon>Eukaryota</taxon>
        <taxon>Sar</taxon>
        <taxon>Stramenopiles</taxon>
        <taxon>Ochrophyta</taxon>
        <taxon>Bacillariophyta</taxon>
        <taxon>Bacillariophyceae</taxon>
        <taxon>Bacillariophycidae</taxon>
        <taxon>Bacillariales</taxon>
        <taxon>Bacillariaceae</taxon>
        <taxon>Cylindrotheca</taxon>
    </lineage>
</organism>
<dbReference type="CDD" id="cd19165">
    <property type="entry name" value="HemeO"/>
    <property type="match status" value="1"/>
</dbReference>
<evidence type="ECO:0000313" key="6">
    <source>
        <dbReference type="Proteomes" id="UP001295423"/>
    </source>
</evidence>
<evidence type="ECO:0000256" key="2">
    <source>
        <dbReference type="ARBA" id="ARBA00022723"/>
    </source>
</evidence>
<reference evidence="5" key="1">
    <citation type="submission" date="2023-08" db="EMBL/GenBank/DDBJ databases">
        <authorList>
            <person name="Audoor S."/>
            <person name="Bilcke G."/>
        </authorList>
    </citation>
    <scope>NUCLEOTIDE SEQUENCE</scope>
</reference>
<dbReference type="GO" id="GO:0006788">
    <property type="term" value="P:heme oxidation"/>
    <property type="evidence" value="ECO:0007669"/>
    <property type="project" value="InterPro"/>
</dbReference>
<proteinExistence type="predicted"/>
<dbReference type="Proteomes" id="UP001295423">
    <property type="component" value="Unassembled WGS sequence"/>
</dbReference>
<sequence length="348" mass="39061">MPQISTPLQIEKDEDGSFSNSSCRYAKAIHESEVSSSLPGLLELRQCPVFSEECPFKSASNPQDFRHQLKRIPLGHMAKDGPLYNSLKFFHESKENPSGNKCPVRGQVSVPEEWSFHQTVEELSLISIMAEMALAIEQEDFRSVDSEGNAETSAATDSSTLSPIPSEVRDTDKYPSRPSLSDALKTGTANSHQAAEGVQFVKQFVRGKIDRELYGLMIAQLYHLYGSLEIALDRHAPALFNSCHFSNELHRRAALQEDVEFWHTNTPTISPATRDYIDRIEHLSENKPLLLLAHAYTRHLGDLSGGKVLARVAKRALLLVDDDGLAFYHFPQVKSFKLFKDKYRAICL</sequence>
<dbReference type="Pfam" id="PF01126">
    <property type="entry name" value="Heme_oxygenase"/>
    <property type="match status" value="1"/>
</dbReference>
<dbReference type="PANTHER" id="PTHR10720:SF0">
    <property type="entry name" value="HEME OXYGENASE"/>
    <property type="match status" value="1"/>
</dbReference>
<accession>A0AAD2FIK2</accession>
<comment type="caution">
    <text evidence="5">The sequence shown here is derived from an EMBL/GenBank/DDBJ whole genome shotgun (WGS) entry which is preliminary data.</text>
</comment>
<dbReference type="GO" id="GO:0004392">
    <property type="term" value="F:heme oxygenase (decyclizing) activity"/>
    <property type="evidence" value="ECO:0007669"/>
    <property type="project" value="InterPro"/>
</dbReference>
<dbReference type="GO" id="GO:0006979">
    <property type="term" value="P:response to oxidative stress"/>
    <property type="evidence" value="ECO:0007669"/>
    <property type="project" value="TreeGrafter"/>
</dbReference>